<keyword evidence="9" id="KW-0597">Phosphoprotein</keyword>
<evidence type="ECO:0000256" key="1">
    <source>
        <dbReference type="ARBA" id="ARBA00000427"/>
    </source>
</evidence>
<evidence type="ECO:0000256" key="11">
    <source>
        <dbReference type="ARBA" id="ARBA00022737"/>
    </source>
</evidence>
<evidence type="ECO:0000256" key="24">
    <source>
        <dbReference type="ARBA" id="ARBA00041332"/>
    </source>
</evidence>
<evidence type="ECO:0000256" key="5">
    <source>
        <dbReference type="ARBA" id="ARBA00004541"/>
    </source>
</evidence>
<evidence type="ECO:0000256" key="25">
    <source>
        <dbReference type="ARBA" id="ARBA00041413"/>
    </source>
</evidence>
<feature type="domain" description="Sialidase" evidence="27">
    <location>
        <begin position="60"/>
        <end position="231"/>
    </location>
</feature>
<keyword evidence="8" id="KW-1003">Cell membrane</keyword>
<evidence type="ECO:0000313" key="29">
    <source>
        <dbReference type="Proteomes" id="UP000694427"/>
    </source>
</evidence>
<keyword evidence="12" id="KW-0378">Hydrolase</keyword>
<dbReference type="PANTHER" id="PTHR10628">
    <property type="entry name" value="SIALIDASE"/>
    <property type="match status" value="1"/>
</dbReference>
<reference evidence="28" key="1">
    <citation type="submission" date="2025-08" db="UniProtKB">
        <authorList>
            <consortium name="Ensembl"/>
        </authorList>
    </citation>
    <scope>IDENTIFICATION</scope>
</reference>
<accession>A0A8C1JN59</accession>
<evidence type="ECO:0000256" key="21">
    <source>
        <dbReference type="ARBA" id="ARBA00037235"/>
    </source>
</evidence>
<evidence type="ECO:0000256" key="4">
    <source>
        <dbReference type="ARBA" id="ARBA00004236"/>
    </source>
</evidence>
<evidence type="ECO:0000256" key="8">
    <source>
        <dbReference type="ARBA" id="ARBA00022475"/>
    </source>
</evidence>
<evidence type="ECO:0000256" key="19">
    <source>
        <dbReference type="ARBA" id="ARBA00023295"/>
    </source>
</evidence>
<dbReference type="InterPro" id="IPR011040">
    <property type="entry name" value="Sialidase"/>
</dbReference>
<keyword evidence="14" id="KW-0443">Lipid metabolism</keyword>
<dbReference type="CDD" id="cd15482">
    <property type="entry name" value="Sialidase_non-viral"/>
    <property type="match status" value="2"/>
</dbReference>
<keyword evidence="10 26" id="KW-0732">Signal</keyword>
<keyword evidence="17" id="KW-0458">Lysosome</keyword>
<dbReference type="InterPro" id="IPR026856">
    <property type="entry name" value="Sialidase_fam"/>
</dbReference>
<evidence type="ECO:0000256" key="14">
    <source>
        <dbReference type="ARBA" id="ARBA00023098"/>
    </source>
</evidence>
<keyword evidence="11" id="KW-0677">Repeat</keyword>
<dbReference type="GO" id="GO:0005886">
    <property type="term" value="C:plasma membrane"/>
    <property type="evidence" value="ECO:0007669"/>
    <property type="project" value="UniProtKB-SubCell"/>
</dbReference>
<evidence type="ECO:0000259" key="27">
    <source>
        <dbReference type="Pfam" id="PF13088"/>
    </source>
</evidence>
<keyword evidence="15" id="KW-0472">Membrane</keyword>
<dbReference type="Pfam" id="PF13088">
    <property type="entry name" value="BNR_2"/>
    <property type="match status" value="2"/>
</dbReference>
<dbReference type="Gene3D" id="2.120.10.10">
    <property type="match status" value="2"/>
</dbReference>
<comment type="catalytic activity">
    <reaction evidence="1">
        <text>Hydrolysis of alpha-(2-&gt;3)-, alpha-(2-&gt;6)-, alpha-(2-&gt;8)- glycosidic linkages of terminal sialic acid residues in oligosaccharides, glycoproteins, glycolipids, colominic acid and synthetic substrates.</text>
        <dbReference type="EC" id="3.2.1.18"/>
    </reaction>
</comment>
<proteinExistence type="inferred from homology"/>
<keyword evidence="13" id="KW-0442">Lipid degradation</keyword>
<keyword evidence="19" id="KW-0326">Glycosidase</keyword>
<dbReference type="GO" id="GO:0005765">
    <property type="term" value="C:lysosomal membrane"/>
    <property type="evidence" value="ECO:0007669"/>
    <property type="project" value="UniProtKB-SubCell"/>
</dbReference>
<dbReference type="InterPro" id="IPR036278">
    <property type="entry name" value="Sialidase_sf"/>
</dbReference>
<dbReference type="GO" id="GO:0009313">
    <property type="term" value="P:oligosaccharide catabolic process"/>
    <property type="evidence" value="ECO:0007669"/>
    <property type="project" value="TreeGrafter"/>
</dbReference>
<evidence type="ECO:0000256" key="22">
    <source>
        <dbReference type="ARBA" id="ARBA00038519"/>
    </source>
</evidence>
<dbReference type="GO" id="GO:0043202">
    <property type="term" value="C:lysosomal lumen"/>
    <property type="evidence" value="ECO:0007669"/>
    <property type="project" value="UniProtKB-SubCell"/>
</dbReference>
<evidence type="ECO:0000256" key="9">
    <source>
        <dbReference type="ARBA" id="ARBA00022553"/>
    </source>
</evidence>
<dbReference type="PANTHER" id="PTHR10628:SF25">
    <property type="entry name" value="SIALIDASE-1"/>
    <property type="match status" value="1"/>
</dbReference>
<dbReference type="Ensembl" id="ENSCCRT00010038404.1">
    <property type="protein sequence ID" value="ENSCCRP00010035003.1"/>
    <property type="gene ID" value="ENSCCRG00010014922.1"/>
</dbReference>
<evidence type="ECO:0000256" key="26">
    <source>
        <dbReference type="SAM" id="SignalP"/>
    </source>
</evidence>
<evidence type="ECO:0000256" key="18">
    <source>
        <dbReference type="ARBA" id="ARBA00023277"/>
    </source>
</evidence>
<evidence type="ECO:0000256" key="15">
    <source>
        <dbReference type="ARBA" id="ARBA00023136"/>
    </source>
</evidence>
<dbReference type="SUPFAM" id="SSF50939">
    <property type="entry name" value="Sialidases"/>
    <property type="match status" value="2"/>
</dbReference>
<evidence type="ECO:0000256" key="3">
    <source>
        <dbReference type="ARBA" id="ARBA00004227"/>
    </source>
</evidence>
<evidence type="ECO:0000256" key="2">
    <source>
        <dbReference type="ARBA" id="ARBA00004207"/>
    </source>
</evidence>
<feature type="signal peptide" evidence="26">
    <location>
        <begin position="1"/>
        <end position="21"/>
    </location>
</feature>
<evidence type="ECO:0000313" key="28">
    <source>
        <dbReference type="Ensembl" id="ENSCCRP00010035003.1"/>
    </source>
</evidence>
<evidence type="ECO:0000256" key="17">
    <source>
        <dbReference type="ARBA" id="ARBA00023228"/>
    </source>
</evidence>
<keyword evidence="18" id="KW-0119">Carbohydrate metabolism</keyword>
<feature type="domain" description="Sialidase" evidence="27">
    <location>
        <begin position="271"/>
        <end position="557"/>
    </location>
</feature>
<comment type="similarity">
    <text evidence="6">Belongs to the glycosyl hydrolase 33 family.</text>
</comment>
<evidence type="ECO:0000256" key="7">
    <source>
        <dbReference type="ARBA" id="ARBA00012733"/>
    </source>
</evidence>
<dbReference type="AlphaFoldDB" id="A0A8C1JN59"/>
<gene>
    <name evidence="28" type="primary">LOC109111606</name>
</gene>
<dbReference type="EC" id="3.2.1.18" evidence="7"/>
<evidence type="ECO:0000256" key="20">
    <source>
        <dbReference type="ARBA" id="ARBA00023329"/>
    </source>
</evidence>
<dbReference type="GO" id="GO:0006689">
    <property type="term" value="P:ganglioside catabolic process"/>
    <property type="evidence" value="ECO:0007669"/>
    <property type="project" value="TreeGrafter"/>
</dbReference>
<evidence type="ECO:0000256" key="6">
    <source>
        <dbReference type="ARBA" id="ARBA00009348"/>
    </source>
</evidence>
<comment type="subcellular location">
    <subcellularLocation>
        <location evidence="4">Cell membrane</location>
    </subcellularLocation>
    <subcellularLocation>
        <location evidence="5">Cytoplasmic vesicle</location>
    </subcellularLocation>
    <subcellularLocation>
        <location evidence="3">Lysosome lumen</location>
    </subcellularLocation>
    <subcellularLocation>
        <location evidence="2">Lysosome membrane</location>
        <topology evidence="2">Peripheral membrane protein</topology>
        <orientation evidence="2">Lumenal side</orientation>
    </subcellularLocation>
</comment>
<comment type="subunit">
    <text evidence="22">Interacts with cathepsin A (protective protein), beta-galactosidase and N-acetylgalactosamine-6-sulfate sulfatase in a multienzyme complex.</text>
</comment>
<organism evidence="28 29">
    <name type="scientific">Cyprinus carpio</name>
    <name type="common">Common carp</name>
    <dbReference type="NCBI Taxonomy" id="7962"/>
    <lineage>
        <taxon>Eukaryota</taxon>
        <taxon>Metazoa</taxon>
        <taxon>Chordata</taxon>
        <taxon>Craniata</taxon>
        <taxon>Vertebrata</taxon>
        <taxon>Euteleostomi</taxon>
        <taxon>Actinopterygii</taxon>
        <taxon>Neopterygii</taxon>
        <taxon>Teleostei</taxon>
        <taxon>Ostariophysi</taxon>
        <taxon>Cypriniformes</taxon>
        <taxon>Cyprinidae</taxon>
        <taxon>Cyprininae</taxon>
        <taxon>Cyprinus</taxon>
    </lineage>
</organism>
<keyword evidence="16" id="KW-0325">Glycoprotein</keyword>
<evidence type="ECO:0000256" key="12">
    <source>
        <dbReference type="ARBA" id="ARBA00022801"/>
    </source>
</evidence>
<sequence length="595" mass="65323">MDFIRQFGVVLVIAVLSGARADKLQIDPLIYEEQLLWVSGGAGLVNTYRIPLLTFTTRGSLLAFSEARKTSSFDIGAKFIALRRSTDRGATWSPTSFIVDDGSLADGLNLGSVVVDEETGAVILIYSLCFHHHQCDPSSTMMVQSLDDGFTWSPPRNLSVELGVKSFAPGPGFGIQKQYAPNVGRLVVCGHGSIAGDGVFCILSDDHGTSWRYGAALKSIPYNQPKQDLDFNPDECQINPAVIDEQLLWVSGEIGEVHTYRIPLLTFTTQGSLLAFAEARKLSFKDIGAKFIALRRSTDRGATWSPTSFIVDDGSLVDGLNLGSVVVDEETGAVIVIYSLCFHRYHCKPSITMMVQSLDDGFTWSAPRNLNPQLGLMSFLAGPGFGIQKRHPPAVGRLVVCGHGSLAGDGVFCILSDDHGNTWRYGGELKSIPYNQPKNDLDFEPDECQPVELDDGSIVINVRNQNHYHCRCRIVVRSLDGGESLPVEELVFDHTLEDSAVAAGALEKEGVLYFTNPANANSRVNLTLRWSLNRGKSWVKDTLKIWAGPSGYSCITSLKGNETVDHKYIYVIYEKGQKDYFESISLVKIDLYSDQ</sequence>
<feature type="chain" id="PRO_5034387120" description="Sialidase-1" evidence="26">
    <location>
        <begin position="22"/>
        <end position="595"/>
    </location>
</feature>
<keyword evidence="29" id="KW-1185">Reference proteome</keyword>
<dbReference type="FunFam" id="2.120.10.10:FF:000003">
    <property type="entry name" value="Neuraminidase 1"/>
    <property type="match status" value="1"/>
</dbReference>
<protein>
    <recommendedName>
        <fullName evidence="23">Sialidase-1</fullName>
        <ecNumber evidence="7">3.2.1.18</ecNumber>
    </recommendedName>
    <alternativeName>
        <fullName evidence="25">Lysosomal sialidase</fullName>
    </alternativeName>
    <alternativeName>
        <fullName evidence="24">N-acetyl-alpha-neuraminidase 1</fullName>
    </alternativeName>
</protein>
<evidence type="ECO:0000256" key="10">
    <source>
        <dbReference type="ARBA" id="ARBA00022729"/>
    </source>
</evidence>
<keyword evidence="20" id="KW-0968">Cytoplasmic vesicle</keyword>
<reference evidence="28" key="2">
    <citation type="submission" date="2025-09" db="UniProtKB">
        <authorList>
            <consortium name="Ensembl"/>
        </authorList>
    </citation>
    <scope>IDENTIFICATION</scope>
</reference>
<evidence type="ECO:0000256" key="23">
    <source>
        <dbReference type="ARBA" id="ARBA00040509"/>
    </source>
</evidence>
<dbReference type="GO" id="GO:0004308">
    <property type="term" value="F:exo-alpha-sialidase activity"/>
    <property type="evidence" value="ECO:0007669"/>
    <property type="project" value="UniProtKB-EC"/>
</dbReference>
<evidence type="ECO:0000256" key="13">
    <source>
        <dbReference type="ARBA" id="ARBA00022963"/>
    </source>
</evidence>
<dbReference type="Proteomes" id="UP000694427">
    <property type="component" value="Unplaced"/>
</dbReference>
<comment type="function">
    <text evidence="21">Catalyzes the removal of sialic acid (N-acetylneuraminic acid) moieties from glycoproteins and glycolipids. To be active, it is strictly dependent on its presence in the multienzyme complex. Appears to have a preference for alpha 2-3 and alpha 2-6 sialyl linkage.</text>
</comment>
<evidence type="ECO:0000256" key="16">
    <source>
        <dbReference type="ARBA" id="ARBA00023180"/>
    </source>
</evidence>
<name>A0A8C1JN59_CYPCA</name>
<dbReference type="GO" id="GO:0031410">
    <property type="term" value="C:cytoplasmic vesicle"/>
    <property type="evidence" value="ECO:0007669"/>
    <property type="project" value="UniProtKB-SubCell"/>
</dbReference>